<accession>A0A1L7SPK0</accession>
<dbReference type="VEuPathDB" id="FungiDB:FMAN_01904"/>
<sequence length="146" mass="16566">MKPLTLLIAVIGLSINPVSAQCYLSGPKWENRTAAREHAVQACKGNGTHIGFSQFTFDYYKDYNTCIQYSPTQRIVFTICNIDLGMPKTLFEETCINNLHDMINRCARGGTAHNQMFTFRSDPNKGICKEYHYITNDGMWQGKKEG</sequence>
<comment type="caution">
    <text evidence="2">The sequence shown here is derived from an EMBL/GenBank/DDBJ whole genome shotgun (WGS) entry which is preliminary data.</text>
</comment>
<name>A0A1L7SPK0_FUSMA</name>
<dbReference type="GeneID" id="65081176"/>
<feature type="chain" id="PRO_5012634525" evidence="1">
    <location>
        <begin position="21"/>
        <end position="146"/>
    </location>
</feature>
<organism evidence="2 3">
    <name type="scientific">Fusarium mangiferae</name>
    <name type="common">Mango malformation disease fungus</name>
    <dbReference type="NCBI Taxonomy" id="192010"/>
    <lineage>
        <taxon>Eukaryota</taxon>
        <taxon>Fungi</taxon>
        <taxon>Dikarya</taxon>
        <taxon>Ascomycota</taxon>
        <taxon>Pezizomycotina</taxon>
        <taxon>Sordariomycetes</taxon>
        <taxon>Hypocreomycetidae</taxon>
        <taxon>Hypocreales</taxon>
        <taxon>Nectriaceae</taxon>
        <taxon>Fusarium</taxon>
        <taxon>Fusarium fujikuroi species complex</taxon>
    </lineage>
</organism>
<dbReference type="RefSeq" id="XP_041677253.1">
    <property type="nucleotide sequence ID" value="XM_041824244.1"/>
</dbReference>
<feature type="signal peptide" evidence="1">
    <location>
        <begin position="1"/>
        <end position="20"/>
    </location>
</feature>
<evidence type="ECO:0000313" key="2">
    <source>
        <dbReference type="EMBL" id="CVK84982.1"/>
    </source>
</evidence>
<evidence type="ECO:0000313" key="3">
    <source>
        <dbReference type="Proteomes" id="UP000184255"/>
    </source>
</evidence>
<protein>
    <submittedName>
        <fullName evidence="2">Uncharacterized protein</fullName>
    </submittedName>
</protein>
<keyword evidence="1" id="KW-0732">Signal</keyword>
<keyword evidence="3" id="KW-1185">Reference proteome</keyword>
<dbReference type="EMBL" id="FCQH01000001">
    <property type="protein sequence ID" value="CVK84982.1"/>
    <property type="molecule type" value="Genomic_DNA"/>
</dbReference>
<gene>
    <name evidence="2" type="ORF">FMAN_01904</name>
</gene>
<proteinExistence type="predicted"/>
<dbReference type="AlphaFoldDB" id="A0A1L7SPK0"/>
<evidence type="ECO:0000256" key="1">
    <source>
        <dbReference type="SAM" id="SignalP"/>
    </source>
</evidence>
<dbReference type="Proteomes" id="UP000184255">
    <property type="component" value="Unassembled WGS sequence"/>
</dbReference>
<reference evidence="3" key="1">
    <citation type="journal article" date="2016" name="Genome Biol. Evol.">
        <title>Comparative 'omics' of the Fusarium fujikuroi species complex highlights differences in genetic potential and metabolite synthesis.</title>
        <authorList>
            <person name="Niehaus E.-M."/>
            <person name="Muensterkoetter M."/>
            <person name="Proctor R.H."/>
            <person name="Brown D.W."/>
            <person name="Sharon A."/>
            <person name="Idan Y."/>
            <person name="Oren-Young L."/>
            <person name="Sieber C.M."/>
            <person name="Novak O."/>
            <person name="Pencik A."/>
            <person name="Tarkowska D."/>
            <person name="Hromadova K."/>
            <person name="Freeman S."/>
            <person name="Maymon M."/>
            <person name="Elazar M."/>
            <person name="Youssef S.A."/>
            <person name="El-Shabrawy E.S.M."/>
            <person name="Shalaby A.B.A."/>
            <person name="Houterman P."/>
            <person name="Brock N.L."/>
            <person name="Burkhardt I."/>
            <person name="Tsavkelova E.A."/>
            <person name="Dickschat J.S."/>
            <person name="Galuszka P."/>
            <person name="Gueldener U."/>
            <person name="Tudzynski B."/>
        </authorList>
    </citation>
    <scope>NUCLEOTIDE SEQUENCE [LARGE SCALE GENOMIC DNA]</scope>
    <source>
        <strain evidence="3">MRC7560</strain>
    </source>
</reference>